<evidence type="ECO:0000313" key="3">
    <source>
        <dbReference type="Proteomes" id="UP000560081"/>
    </source>
</evidence>
<keyword evidence="2" id="KW-0378">Hydrolase</keyword>
<gene>
    <name evidence="2" type="ORF">BJ976_001068</name>
</gene>
<dbReference type="RefSeq" id="WP_135027608.1">
    <property type="nucleotide sequence ID" value="NZ_BMLA01000001.1"/>
</dbReference>
<dbReference type="PANTHER" id="PTHR46233:SF1">
    <property type="entry name" value="CONSERVED PROTEIN"/>
    <property type="match status" value="1"/>
</dbReference>
<accession>A0A4Y8X5W1</accession>
<dbReference type="OrthoDB" id="2971563at2"/>
<feature type="domain" description="Metallo-beta-lactamase" evidence="1">
    <location>
        <begin position="27"/>
        <end position="205"/>
    </location>
</feature>
<protein>
    <submittedName>
        <fullName evidence="2">Glyoxylase-like metal-dependent hydrolase (Beta-lactamase superfamily II)</fullName>
    </submittedName>
</protein>
<dbReference type="InterPro" id="IPR051453">
    <property type="entry name" value="MBL_Glyoxalase_II"/>
</dbReference>
<name>A0A4Y8X5W1_9MICC</name>
<evidence type="ECO:0000313" key="2">
    <source>
        <dbReference type="EMBL" id="MBB4882717.1"/>
    </source>
</evidence>
<dbReference type="InterPro" id="IPR036866">
    <property type="entry name" value="RibonucZ/Hydroxyglut_hydro"/>
</dbReference>
<dbReference type="GO" id="GO:0016787">
    <property type="term" value="F:hydrolase activity"/>
    <property type="evidence" value="ECO:0007669"/>
    <property type="project" value="UniProtKB-KW"/>
</dbReference>
<organism evidence="2 3">
    <name type="scientific">Micrococcus flavus</name>
    <dbReference type="NCBI Taxonomy" id="384602"/>
    <lineage>
        <taxon>Bacteria</taxon>
        <taxon>Bacillati</taxon>
        <taxon>Actinomycetota</taxon>
        <taxon>Actinomycetes</taxon>
        <taxon>Micrococcales</taxon>
        <taxon>Micrococcaceae</taxon>
        <taxon>Micrococcus</taxon>
    </lineage>
</organism>
<dbReference type="AlphaFoldDB" id="A0A4Y8X5W1"/>
<dbReference type="InterPro" id="IPR001279">
    <property type="entry name" value="Metallo-B-lactamas"/>
</dbReference>
<dbReference type="SUPFAM" id="SSF56281">
    <property type="entry name" value="Metallo-hydrolase/oxidoreductase"/>
    <property type="match status" value="1"/>
</dbReference>
<dbReference type="Gene3D" id="3.60.15.10">
    <property type="entry name" value="Ribonuclease Z/Hydroxyacylglutathione hydrolase-like"/>
    <property type="match status" value="1"/>
</dbReference>
<dbReference type="Pfam" id="PF00753">
    <property type="entry name" value="Lactamase_B"/>
    <property type="match status" value="1"/>
</dbReference>
<dbReference type="Proteomes" id="UP000560081">
    <property type="component" value="Unassembled WGS sequence"/>
</dbReference>
<reference evidence="2 3" key="1">
    <citation type="submission" date="2020-08" db="EMBL/GenBank/DDBJ databases">
        <title>Sequencing the genomes of 1000 actinobacteria strains.</title>
        <authorList>
            <person name="Klenk H.-P."/>
        </authorList>
    </citation>
    <scope>NUCLEOTIDE SEQUENCE [LARGE SCALE GENOMIC DNA]</scope>
    <source>
        <strain evidence="2 3">DSM 19079</strain>
    </source>
</reference>
<dbReference type="CDD" id="cd06262">
    <property type="entry name" value="metallo-hydrolase-like_MBL-fold"/>
    <property type="match status" value="1"/>
</dbReference>
<dbReference type="EMBL" id="JACHMC010000001">
    <property type="protein sequence ID" value="MBB4882717.1"/>
    <property type="molecule type" value="Genomic_DNA"/>
</dbReference>
<evidence type="ECO:0000259" key="1">
    <source>
        <dbReference type="SMART" id="SM00849"/>
    </source>
</evidence>
<dbReference type="SMART" id="SM00849">
    <property type="entry name" value="Lactamase_B"/>
    <property type="match status" value="1"/>
</dbReference>
<proteinExistence type="predicted"/>
<comment type="caution">
    <text evidence="2">The sequence shown here is derived from an EMBL/GenBank/DDBJ whole genome shotgun (WGS) entry which is preliminary data.</text>
</comment>
<sequence>MPASAEIRLLHDLPAVTVRAVSVSDMDNNAYAITSKTTGAQVLIDAADAPETLRDLLASASADTPCEPHLALIVTTHRHWDHVRALPALASVTGTRTAAGADDAEAIAADTGVAPDVTLHHGETVSVDGIDLEVIALRGHTPGSVALAYRPEADEPAVLFTGDSLFPGGVGNTQGDADRFARLIDDVEHRLFAAFDDDVVVHPGHGASTTLGAERPHLAGWRERGW</sequence>
<dbReference type="PANTHER" id="PTHR46233">
    <property type="entry name" value="HYDROXYACYLGLUTATHIONE HYDROLASE GLOC"/>
    <property type="match status" value="1"/>
</dbReference>
<keyword evidence="3" id="KW-1185">Reference proteome</keyword>